<reference evidence="2" key="1">
    <citation type="submission" date="2016-05" db="EMBL/GenBank/DDBJ databases">
        <title>Draft genome sequences of four strains of Ehrlichia ruminantium, a tick-borne pathogen of ruminants, isolated from Zimbabwe, The Gambia and Ghana.</title>
        <authorList>
            <person name="Nakao R."/>
            <person name="Jongejan F."/>
            <person name="Sugimoto C."/>
        </authorList>
    </citation>
    <scope>NUCLEOTIDE SEQUENCE [LARGE SCALE GENOMIC DNA]</scope>
    <source>
        <strain evidence="2">Kerr Seringe</strain>
    </source>
</reference>
<organism evidence="1 2">
    <name type="scientific">Ehrlichia ruminantium</name>
    <name type="common">heartwater rickettsia</name>
    <name type="synonym">Cowdria ruminantium</name>
    <dbReference type="NCBI Taxonomy" id="779"/>
    <lineage>
        <taxon>Bacteria</taxon>
        <taxon>Pseudomonadati</taxon>
        <taxon>Pseudomonadota</taxon>
        <taxon>Alphaproteobacteria</taxon>
        <taxon>Rickettsiales</taxon>
        <taxon>Anaplasmataceae</taxon>
        <taxon>Ehrlichia</taxon>
    </lineage>
</organism>
<evidence type="ECO:0000313" key="1">
    <source>
        <dbReference type="EMBL" id="GAT77315.1"/>
    </source>
</evidence>
<name>A0A170RWH5_EHRRU</name>
<sequence>IEKILHNINDKMLREIAEKQLNFINNIKMHENIS</sequence>
<proteinExistence type="predicted"/>
<dbReference type="AlphaFoldDB" id="A0A170RWH5"/>
<feature type="non-terminal residue" evidence="1">
    <location>
        <position position="1"/>
    </location>
</feature>
<gene>
    <name evidence="1" type="primary">atpC</name>
    <name evidence="1" type="ORF">EHRUM2_05340</name>
</gene>
<comment type="caution">
    <text evidence="1">The sequence shown here is derived from an EMBL/GenBank/DDBJ whole genome shotgun (WGS) entry which is preliminary data.</text>
</comment>
<dbReference type="Proteomes" id="UP000092677">
    <property type="component" value="Unassembled WGS sequence"/>
</dbReference>
<evidence type="ECO:0000313" key="2">
    <source>
        <dbReference type="Proteomes" id="UP000092677"/>
    </source>
</evidence>
<protein>
    <submittedName>
        <fullName evidence="1">ATP synthase epsilon chain 2</fullName>
    </submittedName>
</protein>
<accession>A0A170RWH5</accession>
<dbReference type="EMBL" id="BDDL01000063">
    <property type="protein sequence ID" value="GAT77315.1"/>
    <property type="molecule type" value="Genomic_DNA"/>
</dbReference>